<reference evidence="9 10" key="1">
    <citation type="journal article" date="2016" name="Genome Announc.">
        <title>Complete Genome and Plasmid Sequences for Rhodococcus fascians D188 and Draft Sequences for Rhodococcus Isolates PBTS 1 and PBTS 2.</title>
        <authorList>
            <person name="Stamler R.A."/>
            <person name="Vereecke D."/>
            <person name="Zhang Y."/>
            <person name="Schilkey F."/>
            <person name="Devitt N."/>
            <person name="Randall J.J."/>
        </authorList>
    </citation>
    <scope>NUCLEOTIDE SEQUENCE [LARGE SCALE GENOMIC DNA]</scope>
    <source>
        <strain evidence="9 10">PBTS2</strain>
    </source>
</reference>
<keyword evidence="7 8" id="KW-0472">Membrane</keyword>
<evidence type="ECO:0000256" key="3">
    <source>
        <dbReference type="ARBA" id="ARBA00022448"/>
    </source>
</evidence>
<sequence>MTLTHLSVTGFVVVALAIFFASAMQASIGFGMGMLAAPIVAIVDPGLVPGTLIMLAVVVSVLVLVRDRTALDLSGAGWALAGRLPGSVVGALLLVLLPERGLAILLALVVLGGVALTSFGWVPLPHRRNLVVAGAASGVLGTATSIGGPPMALVWQGNSGAELRSTMSCFFLVGSIISIAVLTVAGAVNSHTATLFAFLAPATVLGFLLSRVINRVLDRRRLRITAIAVSAVGAIVLVVQQVLALT</sequence>
<evidence type="ECO:0000256" key="8">
    <source>
        <dbReference type="RuleBase" id="RU363041"/>
    </source>
</evidence>
<feature type="transmembrane region" description="Helical" evidence="8">
    <location>
        <begin position="104"/>
        <end position="124"/>
    </location>
</feature>
<dbReference type="RefSeq" id="WP_080731235.1">
    <property type="nucleotide sequence ID" value="NZ_CAKKLU010000002.1"/>
</dbReference>
<feature type="transmembrane region" description="Helical" evidence="8">
    <location>
        <begin position="194"/>
        <end position="212"/>
    </location>
</feature>
<feature type="transmembrane region" description="Helical" evidence="8">
    <location>
        <begin position="76"/>
        <end position="97"/>
    </location>
</feature>
<keyword evidence="6 8" id="KW-1133">Transmembrane helix</keyword>
<feature type="transmembrane region" description="Helical" evidence="8">
    <location>
        <begin position="224"/>
        <end position="243"/>
    </location>
</feature>
<dbReference type="PANTHER" id="PTHR30269:SF37">
    <property type="entry name" value="MEMBRANE TRANSPORTER PROTEIN"/>
    <property type="match status" value="1"/>
</dbReference>
<keyword evidence="3" id="KW-0813">Transport</keyword>
<dbReference type="AlphaFoldDB" id="A0A143QJR5"/>
<evidence type="ECO:0000256" key="7">
    <source>
        <dbReference type="ARBA" id="ARBA00023136"/>
    </source>
</evidence>
<gene>
    <name evidence="9" type="ORF">A3Q41_01878</name>
</gene>
<keyword evidence="10" id="KW-1185">Reference proteome</keyword>
<evidence type="ECO:0000256" key="5">
    <source>
        <dbReference type="ARBA" id="ARBA00022692"/>
    </source>
</evidence>
<accession>A0A143QJR5</accession>
<dbReference type="PANTHER" id="PTHR30269">
    <property type="entry name" value="TRANSMEMBRANE PROTEIN YFCA"/>
    <property type="match status" value="1"/>
</dbReference>
<proteinExistence type="inferred from homology"/>
<feature type="transmembrane region" description="Helical" evidence="8">
    <location>
        <begin position="6"/>
        <end position="23"/>
    </location>
</feature>
<dbReference type="GeneID" id="93551949"/>
<feature type="transmembrane region" description="Helical" evidence="8">
    <location>
        <begin position="35"/>
        <end position="64"/>
    </location>
</feature>
<name>A0A143QJR5_RHOFA</name>
<reference evidence="10" key="2">
    <citation type="submission" date="2016-04" db="EMBL/GenBank/DDBJ databases">
        <title>Complete Genome and Plasmid Sequences for Rhodococcus fascians D188 and Draft Sequences for Rhodococcus spp. Isolates PBTS 1 and PBTS 2.</title>
        <authorList>
            <person name="Stamer R."/>
            <person name="Vereecke D."/>
            <person name="Zhang Y."/>
            <person name="Schilkey F."/>
            <person name="Devitt N."/>
            <person name="Randall J."/>
        </authorList>
    </citation>
    <scope>NUCLEOTIDE SEQUENCE [LARGE SCALE GENOMIC DNA]</scope>
    <source>
        <strain evidence="10">PBTS2</strain>
    </source>
</reference>
<dbReference type="InterPro" id="IPR002781">
    <property type="entry name" value="TM_pro_TauE-like"/>
</dbReference>
<keyword evidence="5 8" id="KW-0812">Transmembrane</keyword>
<dbReference type="GO" id="GO:0005886">
    <property type="term" value="C:plasma membrane"/>
    <property type="evidence" value="ECO:0007669"/>
    <property type="project" value="UniProtKB-SubCell"/>
</dbReference>
<comment type="similarity">
    <text evidence="2 8">Belongs to the 4-toluene sulfonate uptake permease (TSUP) (TC 2.A.102) family.</text>
</comment>
<dbReference type="PATRIC" id="fig|1653479.3.peg.1899"/>
<dbReference type="Proteomes" id="UP000076038">
    <property type="component" value="Chromosome"/>
</dbReference>
<dbReference type="EMBL" id="CP015220">
    <property type="protein sequence ID" value="AMY23181.1"/>
    <property type="molecule type" value="Genomic_DNA"/>
</dbReference>
<dbReference type="Pfam" id="PF01925">
    <property type="entry name" value="TauE"/>
    <property type="match status" value="1"/>
</dbReference>
<evidence type="ECO:0000256" key="4">
    <source>
        <dbReference type="ARBA" id="ARBA00022475"/>
    </source>
</evidence>
<evidence type="ECO:0000256" key="1">
    <source>
        <dbReference type="ARBA" id="ARBA00004651"/>
    </source>
</evidence>
<keyword evidence="4 8" id="KW-1003">Cell membrane</keyword>
<comment type="subcellular location">
    <subcellularLocation>
        <location evidence="1 8">Cell membrane</location>
        <topology evidence="1 8">Multi-pass membrane protein</topology>
    </subcellularLocation>
</comment>
<evidence type="ECO:0000313" key="9">
    <source>
        <dbReference type="EMBL" id="AMY23181.1"/>
    </source>
</evidence>
<dbReference type="InterPro" id="IPR052017">
    <property type="entry name" value="TSUP"/>
</dbReference>
<evidence type="ECO:0000256" key="6">
    <source>
        <dbReference type="ARBA" id="ARBA00022989"/>
    </source>
</evidence>
<evidence type="ECO:0000256" key="2">
    <source>
        <dbReference type="ARBA" id="ARBA00009142"/>
    </source>
</evidence>
<feature type="transmembrane region" description="Helical" evidence="8">
    <location>
        <begin position="130"/>
        <end position="155"/>
    </location>
</feature>
<evidence type="ECO:0000313" key="10">
    <source>
        <dbReference type="Proteomes" id="UP000076038"/>
    </source>
</evidence>
<feature type="transmembrane region" description="Helical" evidence="8">
    <location>
        <begin position="167"/>
        <end position="188"/>
    </location>
</feature>
<protein>
    <recommendedName>
        <fullName evidence="8">Probable membrane transporter protein</fullName>
    </recommendedName>
</protein>
<organism evidence="9 10">
    <name type="scientific">Rhodococcoides fascians</name>
    <name type="common">Rhodococcus fascians</name>
    <dbReference type="NCBI Taxonomy" id="1828"/>
    <lineage>
        <taxon>Bacteria</taxon>
        <taxon>Bacillati</taxon>
        <taxon>Actinomycetota</taxon>
        <taxon>Actinomycetes</taxon>
        <taxon>Mycobacteriales</taxon>
        <taxon>Nocardiaceae</taxon>
        <taxon>Rhodococcoides</taxon>
    </lineage>
</organism>
<dbReference type="KEGG" id="rhs:A3Q41_01878"/>